<evidence type="ECO:0000256" key="2">
    <source>
        <dbReference type="ARBA" id="ARBA00023315"/>
    </source>
</evidence>
<dbReference type="Proteomes" id="UP000267794">
    <property type="component" value="Chromosome"/>
</dbReference>
<dbReference type="SUPFAM" id="SSF55729">
    <property type="entry name" value="Acyl-CoA N-acyltransferases (Nat)"/>
    <property type="match status" value="1"/>
</dbReference>
<dbReference type="OrthoDB" id="9800962at2"/>
<proteinExistence type="predicted"/>
<dbReference type="RefSeq" id="WP_014918760.1">
    <property type="nucleotide sequence ID" value="NZ_BLYR01000189.1"/>
</dbReference>
<evidence type="ECO:0000313" key="6">
    <source>
        <dbReference type="Proteomes" id="UP000267794"/>
    </source>
</evidence>
<dbReference type="InterPro" id="IPR016181">
    <property type="entry name" value="Acyl_CoA_acyltransferase"/>
</dbReference>
<evidence type="ECO:0000256" key="1">
    <source>
        <dbReference type="ARBA" id="ARBA00022679"/>
    </source>
</evidence>
<dbReference type="InterPro" id="IPR051635">
    <property type="entry name" value="SNAT-like"/>
</dbReference>
<dbReference type="Proteomes" id="UP000267945">
    <property type="component" value="Chromosome"/>
</dbReference>
<dbReference type="EMBL" id="CP017982">
    <property type="protein sequence ID" value="AYE61579.1"/>
    <property type="molecule type" value="Genomic_DNA"/>
</dbReference>
<sequence>MNLIIRPVTQDDLDAIVAIESDAFNMGKDMTRKDMIGRIANYPDTFLVAEIDHQVVGHVFGPAFNHRYIRDELYFKNHPNRKDDQYQTVLSLAVSPKFRKQGIATKLLDELSNVAKKQNRVAVTLTCLPKLFSFYEKRGFVNEGKTNEDIPDPKDVSSYNIVKEL</sequence>
<evidence type="ECO:0000313" key="7">
    <source>
        <dbReference type="Proteomes" id="UP000267945"/>
    </source>
</evidence>
<dbReference type="KEGG" id="lhd:HUO_06185"/>
<dbReference type="AlphaFoldDB" id="A0A0D5MIJ0"/>
<dbReference type="eggNOG" id="COG0454">
    <property type="taxonomic scope" value="Bacteria"/>
</dbReference>
<keyword evidence="2" id="KW-0012">Acyltransferase</keyword>
<reference evidence="4 6" key="1">
    <citation type="submission" date="2016-10" db="EMBL/GenBank/DDBJ databases">
        <title>Complete genomic sequencing of Lactobacillus helveticus LH99 and comparative genome analysis.</title>
        <authorList>
            <person name="Li N."/>
            <person name="You C."/>
            <person name="Liu Z."/>
        </authorList>
    </citation>
    <scope>NUCLEOTIDE SEQUENCE [LARGE SCALE GENOMIC DNA]</scope>
    <source>
        <strain evidence="4 6">LH99</strain>
    </source>
</reference>
<reference evidence="5 7" key="2">
    <citation type="submission" date="2017-02" db="EMBL/GenBank/DDBJ databases">
        <title>Complete genome sequence of Lactobacillus helveticus.</title>
        <authorList>
            <person name="Kim J.F."/>
            <person name="Chung Y."/>
            <person name="Kwak M."/>
        </authorList>
    </citation>
    <scope>NUCLEOTIDE SEQUENCE [LARGE SCALE GENOMIC DNA]</scope>
    <source>
        <strain evidence="5 7">LH5</strain>
    </source>
</reference>
<dbReference type="GO" id="GO:0008080">
    <property type="term" value="F:N-acetyltransferase activity"/>
    <property type="evidence" value="ECO:0007669"/>
    <property type="project" value="UniProtKB-ARBA"/>
</dbReference>
<dbReference type="InterPro" id="IPR000182">
    <property type="entry name" value="GNAT_dom"/>
</dbReference>
<dbReference type="Gene3D" id="3.40.630.30">
    <property type="match status" value="1"/>
</dbReference>
<dbReference type="CDD" id="cd04301">
    <property type="entry name" value="NAT_SF"/>
    <property type="match status" value="1"/>
</dbReference>
<protein>
    <submittedName>
        <fullName evidence="4 5">Acetyltransferase</fullName>
    </submittedName>
</protein>
<evidence type="ECO:0000313" key="5">
    <source>
        <dbReference type="EMBL" id="AZK90618.1"/>
    </source>
</evidence>
<evidence type="ECO:0000313" key="4">
    <source>
        <dbReference type="EMBL" id="AYE61579.1"/>
    </source>
</evidence>
<gene>
    <name evidence="4" type="ORF">BC335_1107</name>
    <name evidence="5" type="ORF">LH5_00357</name>
</gene>
<dbReference type="PANTHER" id="PTHR10908">
    <property type="entry name" value="SEROTONIN N-ACETYLTRANSFERASE"/>
    <property type="match status" value="1"/>
</dbReference>
<feature type="domain" description="N-acetyltransferase" evidence="3">
    <location>
        <begin position="3"/>
        <end position="165"/>
    </location>
</feature>
<keyword evidence="1 4" id="KW-0808">Transferase</keyword>
<dbReference type="PANTHER" id="PTHR10908:SF0">
    <property type="entry name" value="SEROTONIN N-ACETYLTRANSFERASE"/>
    <property type="match status" value="1"/>
</dbReference>
<name>A0A0D5MIJ0_LACHE</name>
<accession>A0A0D5MIJ0</accession>
<evidence type="ECO:0000259" key="3">
    <source>
        <dbReference type="PROSITE" id="PS51186"/>
    </source>
</evidence>
<dbReference type="EMBL" id="CP019581">
    <property type="protein sequence ID" value="AZK90618.1"/>
    <property type="molecule type" value="Genomic_DNA"/>
</dbReference>
<organism evidence="4 6">
    <name type="scientific">Lactobacillus helveticus</name>
    <name type="common">Lactobacillus suntoryeus</name>
    <dbReference type="NCBI Taxonomy" id="1587"/>
    <lineage>
        <taxon>Bacteria</taxon>
        <taxon>Bacillati</taxon>
        <taxon>Bacillota</taxon>
        <taxon>Bacilli</taxon>
        <taxon>Lactobacillales</taxon>
        <taxon>Lactobacillaceae</taxon>
        <taxon>Lactobacillus</taxon>
    </lineage>
</organism>
<dbReference type="Pfam" id="PF13508">
    <property type="entry name" value="Acetyltransf_7"/>
    <property type="match status" value="1"/>
</dbReference>
<dbReference type="GeneID" id="99756538"/>
<dbReference type="PROSITE" id="PS51186">
    <property type="entry name" value="GNAT"/>
    <property type="match status" value="1"/>
</dbReference>